<proteinExistence type="predicted"/>
<evidence type="ECO:0000313" key="1">
    <source>
        <dbReference type="EMBL" id="QJH92801.1"/>
    </source>
</evidence>
<protein>
    <submittedName>
        <fullName evidence="1">Uncharacterized protein</fullName>
    </submittedName>
</protein>
<dbReference type="EMBL" id="MT143922">
    <property type="protein sequence ID" value="QJH92801.1"/>
    <property type="molecule type" value="Genomic_DNA"/>
</dbReference>
<organism evidence="1">
    <name type="scientific">viral metagenome</name>
    <dbReference type="NCBI Taxonomy" id="1070528"/>
    <lineage>
        <taxon>unclassified sequences</taxon>
        <taxon>metagenomes</taxon>
        <taxon>organismal metagenomes</taxon>
    </lineage>
</organism>
<reference evidence="1" key="1">
    <citation type="submission" date="2020-03" db="EMBL/GenBank/DDBJ databases">
        <title>The deep terrestrial virosphere.</title>
        <authorList>
            <person name="Holmfeldt K."/>
            <person name="Nilsson E."/>
            <person name="Simone D."/>
            <person name="Lopez-Fernandez M."/>
            <person name="Wu X."/>
            <person name="de Brujin I."/>
            <person name="Lundin D."/>
            <person name="Andersson A."/>
            <person name="Bertilsson S."/>
            <person name="Dopson M."/>
        </authorList>
    </citation>
    <scope>NUCLEOTIDE SEQUENCE</scope>
    <source>
        <strain evidence="1">MM171A02344</strain>
    </source>
</reference>
<gene>
    <name evidence="1" type="ORF">MM171A02344_0002</name>
</gene>
<name>A0A6M3X4Z9_9ZZZZ</name>
<sequence length="77" mass="8305">MEPITGEAFEKWAKDHDWLRMSERAAPTGKQYIYLTPAGNVAIAMYDLKGTFIGVGQPVPVPMAPGANPGGRLGFGR</sequence>
<dbReference type="AlphaFoldDB" id="A0A6M3X4Z9"/>
<accession>A0A6M3X4Z9</accession>